<evidence type="ECO:0000256" key="1">
    <source>
        <dbReference type="ARBA" id="ARBA00004308"/>
    </source>
</evidence>
<sequence>MLPYALFSLVHSIIANAIEDSNITLGFTVTKAICPLDPFHNLRIHATPKLSDPICCLLPPSSEDLTQTDEFLSFEEWKSRQRDLEARSSNTHYSNQTNHVNSTSLETTNSTSVVALTSSLGDTETILDLTPTQLPHFRVPLTDRFNYASLDCSARIRSSHPSARSPPSILSSKKDRYMLSPCSALPNYVVVELCDDIRIDTVQLANFEYFSGVFRDFKVSVAQTYTKDEQAWVEAGTYRAKNIRGVQSFHPLIELQPFFRYIRIDILSHYGNEYYCPISLLRVYGLTQLEEWKWELWQSASEPMSSNLPNPIVIHPTELENVPNTNGLPSSFEDSFEEPSANVKETLLSVSSSQPVTDSNVAMPKQPVSTLPSNSSIAGSGPAMPSVESITNPINPPDAAISHSSSATPMTSSNASYPSGESIFRTIMNRLNMLEANTTLYHKYVEEQTLRLRDALRKLEEDVGRLEGLNKNQQQIFFKTIQELNRHHRQMETERSVLRDRVDRLADEVILEKRLGIAQLCLLLTVLIFMTLTRGSRTNISTLFGGPTHKTSPYTRSRWSSSLDLSDNFARPRSKTPVSGTPRKKAHRVRSHSIATASTSPMAPRSQRGESRPTLAQPLNSSRKDIPTYRLLRSNSNTTPVYSFPSAKRLAQTAHLHKIPMLKRHRTTVNNDQRSFSPPNNVTLRRREIIDAINDIYKPDYNKTDKTSDSWIDTEPGSGPSDNEPETS</sequence>
<evidence type="ECO:0000256" key="3">
    <source>
        <dbReference type="ARBA" id="ARBA00022989"/>
    </source>
</evidence>
<feature type="compositionally biased region" description="Low complexity" evidence="6">
    <location>
        <begin position="556"/>
        <end position="567"/>
    </location>
</feature>
<dbReference type="GO" id="GO:0034975">
    <property type="term" value="P:protein folding in endoplasmic reticulum"/>
    <property type="evidence" value="ECO:0007669"/>
    <property type="project" value="TreeGrafter"/>
</dbReference>
<comment type="caution">
    <text evidence="8">The sequence shown here is derived from an EMBL/GenBank/DDBJ whole genome shotgun (WGS) entry which is preliminary data.</text>
</comment>
<accession>A0AAV5A920</accession>
<evidence type="ECO:0000256" key="6">
    <source>
        <dbReference type="SAM" id="MobiDB-lite"/>
    </source>
</evidence>
<feature type="region of interest" description="Disordered" evidence="6">
    <location>
        <begin position="85"/>
        <end position="105"/>
    </location>
</feature>
<feature type="compositionally biased region" description="Basic and acidic residues" evidence="6">
    <location>
        <begin position="699"/>
        <end position="708"/>
    </location>
</feature>
<dbReference type="EMBL" id="BPWL01000003">
    <property type="protein sequence ID" value="GJJ08395.1"/>
    <property type="molecule type" value="Genomic_DNA"/>
</dbReference>
<dbReference type="Proteomes" id="UP001050691">
    <property type="component" value="Unassembled WGS sequence"/>
</dbReference>
<dbReference type="GO" id="GO:0005737">
    <property type="term" value="C:cytoplasm"/>
    <property type="evidence" value="ECO:0007669"/>
    <property type="project" value="TreeGrafter"/>
</dbReference>
<dbReference type="InterPro" id="IPR012919">
    <property type="entry name" value="SUN_dom"/>
</dbReference>
<keyword evidence="2" id="KW-0812">Transmembrane</keyword>
<proteinExistence type="predicted"/>
<dbReference type="PANTHER" id="PTHR12953">
    <property type="entry name" value="MEMBRANE PROTEIN CH1 RELATED"/>
    <property type="match status" value="1"/>
</dbReference>
<dbReference type="InterPro" id="IPR008979">
    <property type="entry name" value="Galactose-bd-like_sf"/>
</dbReference>
<comment type="subcellular location">
    <subcellularLocation>
        <location evidence="1">Endomembrane system</location>
    </subcellularLocation>
</comment>
<keyword evidence="3" id="KW-1133">Transmembrane helix</keyword>
<evidence type="ECO:0000256" key="4">
    <source>
        <dbReference type="ARBA" id="ARBA00023136"/>
    </source>
</evidence>
<feature type="domain" description="SUN" evidence="7">
    <location>
        <begin position="101"/>
        <end position="288"/>
    </location>
</feature>
<dbReference type="GO" id="GO:0012505">
    <property type="term" value="C:endomembrane system"/>
    <property type="evidence" value="ECO:0007669"/>
    <property type="project" value="UniProtKB-SubCell"/>
</dbReference>
<organism evidence="8 9">
    <name type="scientific">Clathrus columnatus</name>
    <dbReference type="NCBI Taxonomy" id="1419009"/>
    <lineage>
        <taxon>Eukaryota</taxon>
        <taxon>Fungi</taxon>
        <taxon>Dikarya</taxon>
        <taxon>Basidiomycota</taxon>
        <taxon>Agaricomycotina</taxon>
        <taxon>Agaricomycetes</taxon>
        <taxon>Phallomycetidae</taxon>
        <taxon>Phallales</taxon>
        <taxon>Clathraceae</taxon>
        <taxon>Clathrus</taxon>
    </lineage>
</organism>
<dbReference type="GO" id="GO:0016020">
    <property type="term" value="C:membrane"/>
    <property type="evidence" value="ECO:0007669"/>
    <property type="project" value="InterPro"/>
</dbReference>
<evidence type="ECO:0000259" key="7">
    <source>
        <dbReference type="PROSITE" id="PS51469"/>
    </source>
</evidence>
<evidence type="ECO:0000256" key="5">
    <source>
        <dbReference type="SAM" id="Coils"/>
    </source>
</evidence>
<keyword evidence="4" id="KW-0472">Membrane</keyword>
<evidence type="ECO:0000313" key="9">
    <source>
        <dbReference type="Proteomes" id="UP001050691"/>
    </source>
</evidence>
<feature type="compositionally biased region" description="Low complexity" evidence="6">
    <location>
        <begin position="402"/>
        <end position="416"/>
    </location>
</feature>
<feature type="compositionally biased region" description="Basic residues" evidence="6">
    <location>
        <begin position="582"/>
        <end position="591"/>
    </location>
</feature>
<dbReference type="Gene3D" id="2.60.120.260">
    <property type="entry name" value="Galactose-binding domain-like"/>
    <property type="match status" value="1"/>
</dbReference>
<feature type="region of interest" description="Disordered" evidence="6">
    <location>
        <begin position="540"/>
        <end position="643"/>
    </location>
</feature>
<protein>
    <recommendedName>
        <fullName evidence="7">SUN domain-containing protein</fullName>
    </recommendedName>
</protein>
<evidence type="ECO:0000256" key="2">
    <source>
        <dbReference type="ARBA" id="ARBA00022692"/>
    </source>
</evidence>
<gene>
    <name evidence="8" type="ORF">Clacol_002610</name>
</gene>
<evidence type="ECO:0000313" key="8">
    <source>
        <dbReference type="EMBL" id="GJJ08395.1"/>
    </source>
</evidence>
<keyword evidence="5" id="KW-0175">Coiled coil</keyword>
<name>A0AAV5A920_9AGAM</name>
<feature type="region of interest" description="Disordered" evidence="6">
    <location>
        <begin position="699"/>
        <end position="728"/>
    </location>
</feature>
<dbReference type="SUPFAM" id="SSF49785">
    <property type="entry name" value="Galactose-binding domain-like"/>
    <property type="match status" value="1"/>
</dbReference>
<dbReference type="Pfam" id="PF07738">
    <property type="entry name" value="Sad1_UNC"/>
    <property type="match status" value="1"/>
</dbReference>
<dbReference type="AlphaFoldDB" id="A0AAV5A920"/>
<feature type="compositionally biased region" description="Polar residues" evidence="6">
    <location>
        <begin position="87"/>
        <end position="99"/>
    </location>
</feature>
<dbReference type="PANTHER" id="PTHR12953:SF0">
    <property type="entry name" value="SUN DOMAIN-CONTAINING OSSIFICATION FACTOR"/>
    <property type="match status" value="1"/>
</dbReference>
<dbReference type="PROSITE" id="PS51469">
    <property type="entry name" value="SUN"/>
    <property type="match status" value="1"/>
</dbReference>
<feature type="compositionally biased region" description="Polar residues" evidence="6">
    <location>
        <begin position="367"/>
        <end position="378"/>
    </location>
</feature>
<reference evidence="8" key="1">
    <citation type="submission" date="2021-10" db="EMBL/GenBank/DDBJ databases">
        <title>De novo Genome Assembly of Clathrus columnatus (Basidiomycota, Fungi) Using Illumina and Nanopore Sequence Data.</title>
        <authorList>
            <person name="Ogiso-Tanaka E."/>
            <person name="Itagaki H."/>
            <person name="Hosoya T."/>
            <person name="Hosaka K."/>
        </authorList>
    </citation>
    <scope>NUCLEOTIDE SEQUENCE</scope>
    <source>
        <strain evidence="8">MO-923</strain>
    </source>
</reference>
<keyword evidence="9" id="KW-1185">Reference proteome</keyword>
<feature type="region of interest" description="Disordered" evidence="6">
    <location>
        <begin position="354"/>
        <end position="417"/>
    </location>
</feature>
<dbReference type="InterPro" id="IPR045120">
    <property type="entry name" value="Suco/Slp1-like"/>
</dbReference>
<feature type="coiled-coil region" evidence="5">
    <location>
        <begin position="452"/>
        <end position="508"/>
    </location>
</feature>